<proteinExistence type="inferred from homology"/>
<evidence type="ECO:0000313" key="8">
    <source>
        <dbReference type="Proteomes" id="UP000318437"/>
    </source>
</evidence>
<sequence length="582" mass="63116">MSQNVCENLLDILAGVGVRDIFGVTGDALNAFLEAIRTDKRFRWIGVRHEENAAYAAYAQAELTGGIGVCAGTVGPGALHLINGLYNAKKECAGVLAITGQVAHGERGSNYFQEVNLSKMFDDICSYQAVINSPTQMPRLAEIAVQKALLERTATRIELPIDVTTAEVKNQHFMHPLVSSRPSMLPPSAELDKAAKIINEGNRVALFCGVGCREAKDEVLALAEKLKAPIVHTLRAKDIFDYGDGNVVGLTGLIGNPAGYHAVWDCDVLVMLGTNFPYDGFIPDGIKIVQVDYKVENLGRRAPITLGLMGTVKETLEELAPRIKNGQSEKFLQHLGKMRDKWLKQMDEQADLSRTDEPLHPQLFAKAISDRASSDAIFCVDVGECTVWTARQVRLSGGRRMLGSFNHGSLGAGFPIAIGASALDPQRQVWALCGDGGFGMAMQDFVTAVRFNLPLKVIVFNNSELGFVKMEMEVSGLPLYPAATGLLNPNFAEYAKVCGGDGVRVEHAKDIVPAVEQAIASDKPFVIDAVVSPGELTMPPTITMEEAWGFGMSKAKEALLGLEGDHAQWEGWKEEFKANFPL</sequence>
<evidence type="ECO:0000256" key="3">
    <source>
        <dbReference type="RuleBase" id="RU362132"/>
    </source>
</evidence>
<dbReference type="AlphaFoldDB" id="A0A5C6CYM1"/>
<dbReference type="GO" id="GO:0030976">
    <property type="term" value="F:thiamine pyrophosphate binding"/>
    <property type="evidence" value="ECO:0007669"/>
    <property type="project" value="InterPro"/>
</dbReference>
<keyword evidence="7" id="KW-0830">Ubiquinone</keyword>
<keyword evidence="7" id="KW-0670">Pyruvate</keyword>
<dbReference type="InterPro" id="IPR029035">
    <property type="entry name" value="DHS-like_NAD/FAD-binding_dom"/>
</dbReference>
<dbReference type="PROSITE" id="PS00187">
    <property type="entry name" value="TPP_ENZYMES"/>
    <property type="match status" value="1"/>
</dbReference>
<comment type="similarity">
    <text evidence="1 3">Belongs to the TPP enzyme family.</text>
</comment>
<evidence type="ECO:0000259" key="4">
    <source>
        <dbReference type="Pfam" id="PF00205"/>
    </source>
</evidence>
<dbReference type="Gene3D" id="3.40.50.1220">
    <property type="entry name" value="TPP-binding domain"/>
    <property type="match status" value="1"/>
</dbReference>
<feature type="domain" description="Thiamine pyrophosphate enzyme central" evidence="4">
    <location>
        <begin position="191"/>
        <end position="319"/>
    </location>
</feature>
<dbReference type="EC" id="1.2.5.1" evidence="7"/>
<dbReference type="PANTHER" id="PTHR42981:SF2">
    <property type="entry name" value="PYRUVATE DEHYDROGENASE [UBIQUINONE]"/>
    <property type="match status" value="1"/>
</dbReference>
<dbReference type="Pfam" id="PF02776">
    <property type="entry name" value="TPP_enzyme_N"/>
    <property type="match status" value="1"/>
</dbReference>
<keyword evidence="8" id="KW-1185">Reference proteome</keyword>
<dbReference type="GO" id="GO:0000287">
    <property type="term" value="F:magnesium ion binding"/>
    <property type="evidence" value="ECO:0007669"/>
    <property type="project" value="InterPro"/>
</dbReference>
<dbReference type="InterPro" id="IPR029061">
    <property type="entry name" value="THDP-binding"/>
</dbReference>
<dbReference type="SUPFAM" id="SSF52518">
    <property type="entry name" value="Thiamin diphosphate-binding fold (THDP-binding)"/>
    <property type="match status" value="2"/>
</dbReference>
<name>A0A5C6CYM1_9BACT</name>
<dbReference type="Gene3D" id="3.40.50.970">
    <property type="match status" value="2"/>
</dbReference>
<evidence type="ECO:0000259" key="5">
    <source>
        <dbReference type="Pfam" id="PF02775"/>
    </source>
</evidence>
<evidence type="ECO:0000256" key="2">
    <source>
        <dbReference type="ARBA" id="ARBA00023052"/>
    </source>
</evidence>
<dbReference type="InterPro" id="IPR047212">
    <property type="entry name" value="TPP_POXB-like"/>
</dbReference>
<keyword evidence="2 3" id="KW-0786">Thiamine pyrophosphate</keyword>
<dbReference type="RefSeq" id="WP_146447662.1">
    <property type="nucleotide sequence ID" value="NZ_SJPS01000001.1"/>
</dbReference>
<evidence type="ECO:0000313" key="7">
    <source>
        <dbReference type="EMBL" id="TWU29670.1"/>
    </source>
</evidence>
<dbReference type="GO" id="GO:0052737">
    <property type="term" value="F:pyruvate dehydrogenase (quinone) activity"/>
    <property type="evidence" value="ECO:0007669"/>
    <property type="project" value="UniProtKB-EC"/>
</dbReference>
<protein>
    <submittedName>
        <fullName evidence="7">Pyruvate dehydrogenase [ubiquinone]</fullName>
        <ecNumber evidence="7">1.2.5.1</ecNumber>
    </submittedName>
</protein>
<evidence type="ECO:0000256" key="1">
    <source>
        <dbReference type="ARBA" id="ARBA00007812"/>
    </source>
</evidence>
<dbReference type="Pfam" id="PF02775">
    <property type="entry name" value="TPP_enzyme_C"/>
    <property type="match status" value="1"/>
</dbReference>
<accession>A0A5C6CYM1</accession>
<dbReference type="Pfam" id="PF00205">
    <property type="entry name" value="TPP_enzyme_M"/>
    <property type="match status" value="1"/>
</dbReference>
<organism evidence="7 8">
    <name type="scientific">Bythopirellula polymerisocia</name>
    <dbReference type="NCBI Taxonomy" id="2528003"/>
    <lineage>
        <taxon>Bacteria</taxon>
        <taxon>Pseudomonadati</taxon>
        <taxon>Planctomycetota</taxon>
        <taxon>Planctomycetia</taxon>
        <taxon>Pirellulales</taxon>
        <taxon>Lacipirellulaceae</taxon>
        <taxon>Bythopirellula</taxon>
    </lineage>
</organism>
<dbReference type="Proteomes" id="UP000318437">
    <property type="component" value="Unassembled WGS sequence"/>
</dbReference>
<dbReference type="EMBL" id="SJPS01000001">
    <property type="protein sequence ID" value="TWU29670.1"/>
    <property type="molecule type" value="Genomic_DNA"/>
</dbReference>
<dbReference type="InterPro" id="IPR011766">
    <property type="entry name" value="TPP_enzyme_TPP-bd"/>
</dbReference>
<dbReference type="CDD" id="cd02014">
    <property type="entry name" value="TPP_POX"/>
    <property type="match status" value="1"/>
</dbReference>
<dbReference type="PANTHER" id="PTHR42981">
    <property type="entry name" value="PYRUVATE DEHYDROGENASE [UBIQUINONE]"/>
    <property type="match status" value="1"/>
</dbReference>
<dbReference type="SUPFAM" id="SSF52467">
    <property type="entry name" value="DHS-like NAD/FAD-binding domain"/>
    <property type="match status" value="1"/>
</dbReference>
<dbReference type="InterPro" id="IPR012001">
    <property type="entry name" value="Thiamin_PyroP_enz_TPP-bd_dom"/>
</dbReference>
<dbReference type="InterPro" id="IPR047211">
    <property type="entry name" value="POXB-like"/>
</dbReference>
<evidence type="ECO:0000259" key="6">
    <source>
        <dbReference type="Pfam" id="PF02776"/>
    </source>
</evidence>
<gene>
    <name evidence="7" type="primary">poxB</name>
    <name evidence="7" type="ORF">Pla144_04490</name>
</gene>
<reference evidence="7 8" key="1">
    <citation type="submission" date="2019-02" db="EMBL/GenBank/DDBJ databases">
        <title>Deep-cultivation of Planctomycetes and their phenomic and genomic characterization uncovers novel biology.</title>
        <authorList>
            <person name="Wiegand S."/>
            <person name="Jogler M."/>
            <person name="Boedeker C."/>
            <person name="Pinto D."/>
            <person name="Vollmers J."/>
            <person name="Rivas-Marin E."/>
            <person name="Kohn T."/>
            <person name="Peeters S.H."/>
            <person name="Heuer A."/>
            <person name="Rast P."/>
            <person name="Oberbeckmann S."/>
            <person name="Bunk B."/>
            <person name="Jeske O."/>
            <person name="Meyerdierks A."/>
            <person name="Storesund J.E."/>
            <person name="Kallscheuer N."/>
            <person name="Luecker S."/>
            <person name="Lage O.M."/>
            <person name="Pohl T."/>
            <person name="Merkel B.J."/>
            <person name="Hornburger P."/>
            <person name="Mueller R.-W."/>
            <person name="Bruemmer F."/>
            <person name="Labrenz M."/>
            <person name="Spormann A.M."/>
            <person name="Op Den Camp H."/>
            <person name="Overmann J."/>
            <person name="Amann R."/>
            <person name="Jetten M.S.M."/>
            <person name="Mascher T."/>
            <person name="Medema M.H."/>
            <person name="Devos D.P."/>
            <person name="Kaster A.-K."/>
            <person name="Ovreas L."/>
            <person name="Rohde M."/>
            <person name="Galperin M.Y."/>
            <person name="Jogler C."/>
        </authorList>
    </citation>
    <scope>NUCLEOTIDE SEQUENCE [LARGE SCALE GENOMIC DNA]</scope>
    <source>
        <strain evidence="7 8">Pla144</strain>
    </source>
</reference>
<dbReference type="InterPro" id="IPR000399">
    <property type="entry name" value="TPP-bd_CS"/>
</dbReference>
<feature type="domain" description="Thiamine pyrophosphate enzyme TPP-binding" evidence="5">
    <location>
        <begin position="381"/>
        <end position="528"/>
    </location>
</feature>
<feature type="domain" description="Thiamine pyrophosphate enzyme N-terminal TPP-binding" evidence="6">
    <location>
        <begin position="5"/>
        <end position="119"/>
    </location>
</feature>
<dbReference type="GO" id="GO:0019752">
    <property type="term" value="P:carboxylic acid metabolic process"/>
    <property type="evidence" value="ECO:0007669"/>
    <property type="project" value="UniProtKB-ARBA"/>
</dbReference>
<keyword evidence="7" id="KW-0560">Oxidoreductase</keyword>
<dbReference type="InterPro" id="IPR012000">
    <property type="entry name" value="Thiamin_PyroP_enz_cen_dom"/>
</dbReference>
<dbReference type="OrthoDB" id="4494979at2"/>
<comment type="caution">
    <text evidence="7">The sequence shown here is derived from an EMBL/GenBank/DDBJ whole genome shotgun (WGS) entry which is preliminary data.</text>
</comment>